<dbReference type="eggNOG" id="COG3137">
    <property type="taxonomic scope" value="Bacteria"/>
</dbReference>
<evidence type="ECO:0000313" key="2">
    <source>
        <dbReference type="EMBL" id="EWS77480.1"/>
    </source>
</evidence>
<accession>Z9JGG6</accession>
<feature type="signal peptide" evidence="1">
    <location>
        <begin position="1"/>
        <end position="19"/>
    </location>
</feature>
<sequence>MSRPSFSILPLLLCTSATSAQTTSVSLIPNNPSDPAAAVVPSPWTGSSGELGFSSARGNSTAENLNGRLKVKYNEGDWIHSLDLFANRSSSNYTETREDGDISRYRQTTAERYTGAAGSALQLGEFRQLIATGRYERDRFATYDRLTTFGIGYGTRLINQNRFSLDTQIGPGVRRAHNAYLARTEVGPIGRGLLDLKYRISENTDLINNLLVEVGSYNNYIQNDLGVQVAMNQRFALKAAWQLRHNTEVNGDNKKTDTLTTVNLVYTFK</sequence>
<dbReference type="AlphaFoldDB" id="Z9JGG6"/>
<keyword evidence="1" id="KW-0732">Signal</keyword>
<name>Z9JGG6_9GAMM</name>
<dbReference type="EMBL" id="JAJPPU010000002">
    <property type="protein sequence ID" value="MCD8473832.1"/>
    <property type="molecule type" value="Genomic_DNA"/>
</dbReference>
<dbReference type="EMBL" id="JDSQ01000019">
    <property type="protein sequence ID" value="EWS77480.1"/>
    <property type="molecule type" value="Genomic_DNA"/>
</dbReference>
<evidence type="ECO:0000313" key="3">
    <source>
        <dbReference type="EMBL" id="MCD8473832.1"/>
    </source>
</evidence>
<dbReference type="InterPro" id="IPR007433">
    <property type="entry name" value="DUF481"/>
</dbReference>
<dbReference type="GeneID" id="68900726"/>
<dbReference type="STRING" id="1444770.AF72_10500"/>
<gene>
    <name evidence="2" type="ORF">AF72_10500</name>
    <name evidence="3" type="ORF">LPH55_10280</name>
</gene>
<organism evidence="2 4">
    <name type="scientific">Xylella taiwanensis</name>
    <dbReference type="NCBI Taxonomy" id="1444770"/>
    <lineage>
        <taxon>Bacteria</taxon>
        <taxon>Pseudomonadati</taxon>
        <taxon>Pseudomonadota</taxon>
        <taxon>Gammaproteobacteria</taxon>
        <taxon>Lysobacterales</taxon>
        <taxon>Lysobacteraceae</taxon>
        <taxon>Xylella</taxon>
    </lineage>
</organism>
<dbReference type="PATRIC" id="fig|1444770.3.peg.2492"/>
<feature type="chain" id="PRO_5004991116" evidence="1">
    <location>
        <begin position="20"/>
        <end position="269"/>
    </location>
</feature>
<dbReference type="OrthoDB" id="5292716at2"/>
<evidence type="ECO:0000313" key="5">
    <source>
        <dbReference type="Proteomes" id="UP001430701"/>
    </source>
</evidence>
<keyword evidence="5" id="KW-1185">Reference proteome</keyword>
<dbReference type="Proteomes" id="UP000020406">
    <property type="component" value="Unassembled WGS sequence"/>
</dbReference>
<reference evidence="3" key="2">
    <citation type="submission" date="2021-11" db="EMBL/GenBank/DDBJ databases">
        <title>Genome sequence of Xylella taiwanensis PLS432.</title>
        <authorList>
            <person name="Weng L.-W."/>
            <person name="Su C.-C."/>
            <person name="Tsai C.-W."/>
            <person name="Kuo C.-H."/>
        </authorList>
    </citation>
    <scope>NUCLEOTIDE SEQUENCE</scope>
    <source>
        <strain evidence="3">PLS432</strain>
    </source>
</reference>
<protein>
    <submittedName>
        <fullName evidence="3">DUF481 domain-containing protein</fullName>
    </submittedName>
    <submittedName>
        <fullName evidence="2">Salt-induced outer membrane protein</fullName>
    </submittedName>
</protein>
<proteinExistence type="predicted"/>
<dbReference type="Pfam" id="PF04338">
    <property type="entry name" value="DUF481"/>
    <property type="match status" value="1"/>
</dbReference>
<dbReference type="RefSeq" id="WP_038272108.1">
    <property type="nucleotide sequence ID" value="NZ_CP053627.1"/>
</dbReference>
<dbReference type="Proteomes" id="UP001430701">
    <property type="component" value="Unassembled WGS sequence"/>
</dbReference>
<comment type="caution">
    <text evidence="2">The sequence shown here is derived from an EMBL/GenBank/DDBJ whole genome shotgun (WGS) entry which is preliminary data.</text>
</comment>
<evidence type="ECO:0000256" key="1">
    <source>
        <dbReference type="SAM" id="SignalP"/>
    </source>
</evidence>
<evidence type="ECO:0000313" key="4">
    <source>
        <dbReference type="Proteomes" id="UP000020406"/>
    </source>
</evidence>
<reference evidence="2 4" key="1">
    <citation type="journal article" date="2014" name="Genome Announc.">
        <title>Draft Genome Sequence of Xylella fastidiosa Pear Leaf Scorch Strain in Taiwan.</title>
        <authorList>
            <person name="Su C.C."/>
            <person name="Deng W.L."/>
            <person name="Jan F.J."/>
            <person name="Chang C.J."/>
            <person name="Huang H."/>
            <person name="Chen J."/>
        </authorList>
    </citation>
    <scope>NUCLEOTIDE SEQUENCE [LARGE SCALE GENOMIC DNA]</scope>
    <source>
        <strain evidence="2 4">PLS229</strain>
    </source>
</reference>
<dbReference type="KEGG" id="xtw:AB672_05430"/>